<dbReference type="RefSeq" id="WP_241368475.1">
    <property type="nucleotide sequence ID" value="NZ_JAKZFC010000001.1"/>
</dbReference>
<dbReference type="PANTHER" id="PTHR10151">
    <property type="entry name" value="ECTONUCLEOTIDE PYROPHOSPHATASE/PHOSPHODIESTERASE"/>
    <property type="match status" value="1"/>
</dbReference>
<accession>A0ABS9UAS7</accession>
<keyword evidence="2" id="KW-1185">Reference proteome</keyword>
<gene>
    <name evidence="1" type="ORF">LZ480_06020</name>
</gene>
<name>A0ABS9UAS7_9BACL</name>
<reference evidence="1 2" key="1">
    <citation type="submission" date="2022-03" db="EMBL/GenBank/DDBJ databases">
        <authorList>
            <person name="Jo J.-H."/>
            <person name="Im W.-T."/>
        </authorList>
    </citation>
    <scope>NUCLEOTIDE SEQUENCE [LARGE SCALE GENOMIC DNA]</scope>
    <source>
        <strain evidence="1 2">MA9</strain>
    </source>
</reference>
<organism evidence="1 2">
    <name type="scientific">Solibacillus palustris</name>
    <dbReference type="NCBI Taxonomy" id="2908203"/>
    <lineage>
        <taxon>Bacteria</taxon>
        <taxon>Bacillati</taxon>
        <taxon>Bacillota</taxon>
        <taxon>Bacilli</taxon>
        <taxon>Bacillales</taxon>
        <taxon>Caryophanaceae</taxon>
        <taxon>Solibacillus</taxon>
    </lineage>
</organism>
<dbReference type="EMBL" id="JAKZFC010000001">
    <property type="protein sequence ID" value="MCH7321446.1"/>
    <property type="molecule type" value="Genomic_DNA"/>
</dbReference>
<evidence type="ECO:0000313" key="2">
    <source>
        <dbReference type="Proteomes" id="UP001316087"/>
    </source>
</evidence>
<proteinExistence type="predicted"/>
<comment type="caution">
    <text evidence="1">The sequence shown here is derived from an EMBL/GenBank/DDBJ whole genome shotgun (WGS) entry which is preliminary data.</text>
</comment>
<dbReference type="Pfam" id="PF01663">
    <property type="entry name" value="Phosphodiest"/>
    <property type="match status" value="1"/>
</dbReference>
<dbReference type="PANTHER" id="PTHR10151:SF120">
    <property type="entry name" value="BIS(5'-ADENOSYL)-TRIPHOSPHATASE"/>
    <property type="match status" value="1"/>
</dbReference>
<sequence length="425" mass="47963">MVKKYCIVISYDAFSQDNWAVAKELPHLKSLIQRGASTTNVKSVYPTLTYVIHSSYVTGNYPDKHRVFHNNPFQPFLREIDQDWHWFLSDIKSPTIFEAAHKKGLKTAALLWPVSGKAPITYNIPEIRAVRGENQALKILKNGSKLYTLALEMKYGKIRQGIEQPYLDDFTTACAVDTIKNKKPELFMLHLIDLDDIKHFKGTKGTHIDEVLIRMDNRIGAIIDATKAAGTYDETTFMIVGDHSQLDVRYKVYLNRLFADHGLIYEKAGIPKWRAYVQAAGGAAYLHLQPGDDEAHELALTLLQEALHDERYGIEAIFDKQQLEAMHVDPRFEMMLEAKQGYCFDDDYKCEAVIDLHAQGKVYATHGYLPSKPDYTSNLIIAGPTVQQGFDLGEVSVVDIGPTIARILDLPLGETDGRALVEAFK</sequence>
<dbReference type="Gene3D" id="3.40.720.10">
    <property type="entry name" value="Alkaline Phosphatase, subunit A"/>
    <property type="match status" value="1"/>
</dbReference>
<dbReference type="SUPFAM" id="SSF53649">
    <property type="entry name" value="Alkaline phosphatase-like"/>
    <property type="match status" value="1"/>
</dbReference>
<dbReference type="Proteomes" id="UP001316087">
    <property type="component" value="Unassembled WGS sequence"/>
</dbReference>
<evidence type="ECO:0000313" key="1">
    <source>
        <dbReference type="EMBL" id="MCH7321446.1"/>
    </source>
</evidence>
<dbReference type="CDD" id="cd16018">
    <property type="entry name" value="Enpp"/>
    <property type="match status" value="1"/>
</dbReference>
<protein>
    <submittedName>
        <fullName evidence="1">Alkaline phosphatase family protein</fullName>
    </submittedName>
</protein>
<dbReference type="InterPro" id="IPR002591">
    <property type="entry name" value="Phosphodiest/P_Trfase"/>
</dbReference>
<dbReference type="InterPro" id="IPR017850">
    <property type="entry name" value="Alkaline_phosphatase_core_sf"/>
</dbReference>